<evidence type="ECO:0000256" key="1">
    <source>
        <dbReference type="SAM" id="MobiDB-lite"/>
    </source>
</evidence>
<dbReference type="SUPFAM" id="SSF143631">
    <property type="entry name" value="ApbE-like"/>
    <property type="match status" value="1"/>
</dbReference>
<keyword evidence="3" id="KW-1185">Reference proteome</keyword>
<organism evidence="2 3">
    <name type="scientific">Bifidobacterium minimum</name>
    <dbReference type="NCBI Taxonomy" id="1693"/>
    <lineage>
        <taxon>Bacteria</taxon>
        <taxon>Bacillati</taxon>
        <taxon>Actinomycetota</taxon>
        <taxon>Actinomycetes</taxon>
        <taxon>Bifidobacteriales</taxon>
        <taxon>Bifidobacteriaceae</taxon>
        <taxon>Bifidobacterium</taxon>
    </lineage>
</organism>
<name>A0A087BQL5_9BIFI</name>
<dbReference type="Gene3D" id="3.10.520.10">
    <property type="entry name" value="ApbE-like domains"/>
    <property type="match status" value="1"/>
</dbReference>
<comment type="caution">
    <text evidence="2">The sequence shown here is derived from an EMBL/GenBank/DDBJ whole genome shotgun (WGS) entry which is preliminary data.</text>
</comment>
<dbReference type="AlphaFoldDB" id="A0A087BQL5"/>
<evidence type="ECO:0000313" key="3">
    <source>
        <dbReference type="Proteomes" id="UP000029014"/>
    </source>
</evidence>
<dbReference type="RefSeq" id="WP_022861402.1">
    <property type="nucleotide sequence ID" value="NZ_JGZD01000007.1"/>
</dbReference>
<dbReference type="STRING" id="1693.BMIN_1410"/>
<keyword evidence="2" id="KW-0449">Lipoprotein</keyword>
<reference evidence="2 3" key="1">
    <citation type="submission" date="2014-03" db="EMBL/GenBank/DDBJ databases">
        <title>Genomics of Bifidobacteria.</title>
        <authorList>
            <person name="Ventura M."/>
            <person name="Milani C."/>
            <person name="Lugli G.A."/>
        </authorList>
    </citation>
    <scope>NUCLEOTIDE SEQUENCE [LARGE SCALE GENOMIC DNA]</scope>
    <source>
        <strain evidence="2 3">LMG 11592</strain>
    </source>
</reference>
<dbReference type="EMBL" id="JGZD01000007">
    <property type="protein sequence ID" value="KFI73315.1"/>
    <property type="molecule type" value="Genomic_DNA"/>
</dbReference>
<evidence type="ECO:0000313" key="2">
    <source>
        <dbReference type="EMBL" id="KFI73315.1"/>
    </source>
</evidence>
<dbReference type="eggNOG" id="COG1477">
    <property type="taxonomic scope" value="Bacteria"/>
</dbReference>
<accession>A0A087BQL5</accession>
<proteinExistence type="predicted"/>
<gene>
    <name evidence="2" type="ORF">BMIN_1410</name>
</gene>
<dbReference type="InterPro" id="IPR003374">
    <property type="entry name" value="ApbE-like_sf"/>
</dbReference>
<dbReference type="Proteomes" id="UP000029014">
    <property type="component" value="Unassembled WGS sequence"/>
</dbReference>
<sequence length="211" mass="23215">MQARTLNVMNLPFTVLVDTPRDGTVVELASDGVENVLNDIDQRFSPFRPDSLVCRYRAGDRSMLDDDDFTEVYSRSILARTETDGLFDPFFRGGYDPTGLVKGWAVERAFGIALAPLITQGSIAAAAIDADVWATALLAAPLRDVDRLVGEHELTAFLVLGPERFLVYSNGRRTKPVEHDGEVVAQRSAAARNPPMTRNPTISAGRFCDER</sequence>
<protein>
    <submittedName>
        <fullName evidence="2">Thiamine biosynthesis membrane-associated lipoprotein</fullName>
    </submittedName>
</protein>
<feature type="region of interest" description="Disordered" evidence="1">
    <location>
        <begin position="189"/>
        <end position="211"/>
    </location>
</feature>